<name>A0A937ESC0_9ACTN</name>
<reference evidence="2" key="1">
    <citation type="submission" date="2021-01" db="EMBL/GenBank/DDBJ databases">
        <title>WGS of actinomycetes isolated from Thailand.</title>
        <authorList>
            <person name="Thawai C."/>
        </authorList>
    </citation>
    <scope>NUCLEOTIDE SEQUENCE</scope>
    <source>
        <strain evidence="2">RCU-197</strain>
    </source>
</reference>
<proteinExistence type="predicted"/>
<dbReference type="EMBL" id="JAERRK010000036">
    <property type="protein sequence ID" value="MBL1087570.1"/>
    <property type="molecule type" value="Genomic_DNA"/>
</dbReference>
<evidence type="ECO:0000313" key="3">
    <source>
        <dbReference type="Proteomes" id="UP000661858"/>
    </source>
</evidence>
<dbReference type="RefSeq" id="WP_201844111.1">
    <property type="nucleotide sequence ID" value="NZ_JAERRK010000036.1"/>
</dbReference>
<evidence type="ECO:0000256" key="1">
    <source>
        <dbReference type="SAM" id="MobiDB-lite"/>
    </source>
</evidence>
<dbReference type="AlphaFoldDB" id="A0A937ESC0"/>
<sequence length="141" mass="15356">MPHRFRPSSSPGDARLLLCPLCDEGRVPARTARPAPLVTLPAPVHRPAIRCTHHCSTASPLGPRLRRRTGSGPGDTGAARSSGNVMQRENAVASPPRSQSLRAAGRARRNVRIGYGGYLYRRLARLLTCCRRLMITATRVL</sequence>
<comment type="caution">
    <text evidence="2">The sequence shown here is derived from an EMBL/GenBank/DDBJ whole genome shotgun (WGS) entry which is preliminary data.</text>
</comment>
<evidence type="ECO:0000313" key="2">
    <source>
        <dbReference type="EMBL" id="MBL1087570.1"/>
    </source>
</evidence>
<dbReference type="Proteomes" id="UP000661858">
    <property type="component" value="Unassembled WGS sequence"/>
</dbReference>
<feature type="region of interest" description="Disordered" evidence="1">
    <location>
        <begin position="60"/>
        <end position="101"/>
    </location>
</feature>
<keyword evidence="3" id="KW-1185">Reference proteome</keyword>
<organism evidence="2 3">
    <name type="scientific">Streptomyces actinomycinicus</name>
    <dbReference type="NCBI Taxonomy" id="1695166"/>
    <lineage>
        <taxon>Bacteria</taxon>
        <taxon>Bacillati</taxon>
        <taxon>Actinomycetota</taxon>
        <taxon>Actinomycetes</taxon>
        <taxon>Kitasatosporales</taxon>
        <taxon>Streptomycetaceae</taxon>
        <taxon>Streptomyces</taxon>
    </lineage>
</organism>
<protein>
    <submittedName>
        <fullName evidence="2">Uncharacterized protein</fullName>
    </submittedName>
</protein>
<gene>
    <name evidence="2" type="ORF">JK359_37500</name>
</gene>
<accession>A0A937ESC0</accession>